<dbReference type="Pfam" id="PF00239">
    <property type="entry name" value="Resolvase"/>
    <property type="match status" value="1"/>
</dbReference>
<dbReference type="GO" id="GO:0003677">
    <property type="term" value="F:DNA binding"/>
    <property type="evidence" value="ECO:0007669"/>
    <property type="project" value="InterPro"/>
</dbReference>
<dbReference type="EMBL" id="VNKI01000012">
    <property type="protein sequence ID" value="TVX77335.1"/>
    <property type="molecule type" value="Genomic_DNA"/>
</dbReference>
<comment type="caution">
    <text evidence="4">The sequence shown here is derived from an EMBL/GenBank/DDBJ whole genome shotgun (WGS) entry which is preliminary data.</text>
</comment>
<dbReference type="InterPro" id="IPR036162">
    <property type="entry name" value="Resolvase-like_N_sf"/>
</dbReference>
<dbReference type="Pfam" id="PF13408">
    <property type="entry name" value="Zn_ribbon_recom"/>
    <property type="match status" value="1"/>
</dbReference>
<feature type="domain" description="Recombinase" evidence="3">
    <location>
        <begin position="160"/>
        <end position="286"/>
    </location>
</feature>
<sequence length="488" mass="57062">MQHYAVYVRVSTDRDEQVSSVENQVDICRNWMERNGFVWDEKCVYKDEGISGTMFVDRPAIQLILQKAKDKKINMVIFKSISRLARDLKDSLEIREVFLAHNVRIISIEEGYDSVKAGKNDMAFELWSLFSAQYSRTLSSSISAALAAKVRRGEHIGKIPFGYDRVEQKLVINEEEGKVVRDIYEWYNNGLGYKNISNELNMLGIKPKSNQVWQLTSIQRIIHNTIYKGTFILNQFSSVKVGGRKKQIRNPPEKWLIFENHHPAIVDKDVWDKANSKNYTSKKLRNTPWNEFRSLAKCSECNSNMVIVQSYKKKVNGERTEWKYLKCSQYRRAGQKGCVNHTPIQYEDFREFMIELLIQKGEFITLTLQQSAEGKQVKETKKLQGSIKQNEQRKNNLLTLYLDELISKEEFEKKRQELDEEVEKANSQLFILSKKETVQTNIKTVKEAFLELNNQKQDLYYIFQTLIKSIIVHPDGTIDVIYTFEEPR</sequence>
<dbReference type="PROSITE" id="PS51737">
    <property type="entry name" value="RECOMBINASE_DNA_BIND"/>
    <property type="match status" value="1"/>
</dbReference>
<proteinExistence type="predicted"/>
<dbReference type="SMART" id="SM00857">
    <property type="entry name" value="Resolvase"/>
    <property type="match status" value="1"/>
</dbReference>
<dbReference type="PANTHER" id="PTHR30461">
    <property type="entry name" value="DNA-INVERTASE FROM LAMBDOID PROPHAGE"/>
    <property type="match status" value="1"/>
</dbReference>
<dbReference type="RefSeq" id="WP_144480583.1">
    <property type="nucleotide sequence ID" value="NZ_VNKI01000012.1"/>
</dbReference>
<evidence type="ECO:0000313" key="5">
    <source>
        <dbReference type="Proteomes" id="UP000317770"/>
    </source>
</evidence>
<accession>A0A8B5XTT0</accession>
<dbReference type="SUPFAM" id="SSF53041">
    <property type="entry name" value="Resolvase-like"/>
    <property type="match status" value="1"/>
</dbReference>
<dbReference type="GO" id="GO:0000150">
    <property type="term" value="F:DNA strand exchange activity"/>
    <property type="evidence" value="ECO:0007669"/>
    <property type="project" value="InterPro"/>
</dbReference>
<dbReference type="Gene3D" id="3.90.1750.20">
    <property type="entry name" value="Putative Large Serine Recombinase, Chain B, Domain 2"/>
    <property type="match status" value="1"/>
</dbReference>
<dbReference type="InterPro" id="IPR011109">
    <property type="entry name" value="DNA_bind_recombinase_dom"/>
</dbReference>
<evidence type="ECO:0000259" key="3">
    <source>
        <dbReference type="PROSITE" id="PS51737"/>
    </source>
</evidence>
<reference evidence="4 5" key="1">
    <citation type="submission" date="2019-07" db="EMBL/GenBank/DDBJ databases">
        <title>Genome assembly of Bacillus simplex strain GGC-P6A.</title>
        <authorList>
            <person name="Jennings M.E."/>
            <person name="Barton H.A."/>
        </authorList>
    </citation>
    <scope>NUCLEOTIDE SEQUENCE [LARGE SCALE GENOMIC DNA]</scope>
    <source>
        <strain evidence="4 5">GGC-P6A</strain>
    </source>
</reference>
<name>A0A8B5XTT0_9BACI</name>
<dbReference type="Proteomes" id="UP000317770">
    <property type="component" value="Unassembled WGS sequence"/>
</dbReference>
<feature type="domain" description="Resolvase/invertase-type recombinase catalytic" evidence="2">
    <location>
        <begin position="3"/>
        <end position="153"/>
    </location>
</feature>
<dbReference type="AlphaFoldDB" id="A0A8B5XTT0"/>
<dbReference type="InterPro" id="IPR050639">
    <property type="entry name" value="SSR_resolvase"/>
</dbReference>
<evidence type="ECO:0000313" key="4">
    <source>
        <dbReference type="EMBL" id="TVX77335.1"/>
    </source>
</evidence>
<dbReference type="InterPro" id="IPR025827">
    <property type="entry name" value="Zn_ribbon_recom_dom"/>
</dbReference>
<dbReference type="PROSITE" id="PS51736">
    <property type="entry name" value="RECOMBINASES_3"/>
    <property type="match status" value="1"/>
</dbReference>
<dbReference type="PANTHER" id="PTHR30461:SF23">
    <property type="entry name" value="DNA RECOMBINASE-RELATED"/>
    <property type="match status" value="1"/>
</dbReference>
<evidence type="ECO:0000259" key="2">
    <source>
        <dbReference type="PROSITE" id="PS51736"/>
    </source>
</evidence>
<dbReference type="InterPro" id="IPR038109">
    <property type="entry name" value="DNA_bind_recomb_sf"/>
</dbReference>
<dbReference type="Gene3D" id="3.40.50.1390">
    <property type="entry name" value="Resolvase, N-terminal catalytic domain"/>
    <property type="match status" value="1"/>
</dbReference>
<dbReference type="Pfam" id="PF07508">
    <property type="entry name" value="Recombinase"/>
    <property type="match status" value="1"/>
</dbReference>
<keyword evidence="1" id="KW-0175">Coiled coil</keyword>
<gene>
    <name evidence="4" type="ORF">FQP34_22320</name>
</gene>
<protein>
    <submittedName>
        <fullName evidence="4">Recombinase family protein</fullName>
    </submittedName>
</protein>
<dbReference type="CDD" id="cd00338">
    <property type="entry name" value="Ser_Recombinase"/>
    <property type="match status" value="1"/>
</dbReference>
<organism evidence="4 5">
    <name type="scientific">Peribacillus simplex</name>
    <dbReference type="NCBI Taxonomy" id="1478"/>
    <lineage>
        <taxon>Bacteria</taxon>
        <taxon>Bacillati</taxon>
        <taxon>Bacillota</taxon>
        <taxon>Bacilli</taxon>
        <taxon>Bacillales</taxon>
        <taxon>Bacillaceae</taxon>
        <taxon>Peribacillus</taxon>
    </lineage>
</organism>
<feature type="coiled-coil region" evidence="1">
    <location>
        <begin position="408"/>
        <end position="435"/>
    </location>
</feature>
<evidence type="ECO:0000256" key="1">
    <source>
        <dbReference type="SAM" id="Coils"/>
    </source>
</evidence>
<dbReference type="InterPro" id="IPR006119">
    <property type="entry name" value="Resolv_N"/>
</dbReference>